<accession>A0A261TW06</accession>
<evidence type="ECO:0000256" key="1">
    <source>
        <dbReference type="ARBA" id="ARBA00022448"/>
    </source>
</evidence>
<dbReference type="PANTHER" id="PTHR45772:SF4">
    <property type="entry name" value="ABC TRANSPORTER ATP-BINDING PROTEIN"/>
    <property type="match status" value="1"/>
</dbReference>
<dbReference type="InterPro" id="IPR032823">
    <property type="entry name" value="BCA_ABC_TP_C"/>
</dbReference>
<dbReference type="PROSITE" id="PS00211">
    <property type="entry name" value="ABC_TRANSPORTER_1"/>
    <property type="match status" value="1"/>
</dbReference>
<dbReference type="SMART" id="SM00382">
    <property type="entry name" value="AAA"/>
    <property type="match status" value="1"/>
</dbReference>
<keyword evidence="3" id="KW-0547">Nucleotide-binding</keyword>
<gene>
    <name evidence="6" type="ORF">CAL20_18775</name>
</gene>
<dbReference type="Proteomes" id="UP000216885">
    <property type="component" value="Unassembled WGS sequence"/>
</dbReference>
<dbReference type="InterPro" id="IPR051120">
    <property type="entry name" value="ABC_AA/LPS_Transport"/>
</dbReference>
<dbReference type="EMBL" id="NEVQ01000019">
    <property type="protein sequence ID" value="OZI53180.1"/>
    <property type="molecule type" value="Genomic_DNA"/>
</dbReference>
<dbReference type="GO" id="GO:0016887">
    <property type="term" value="F:ATP hydrolysis activity"/>
    <property type="evidence" value="ECO:0007669"/>
    <property type="project" value="InterPro"/>
</dbReference>
<proteinExistence type="predicted"/>
<evidence type="ECO:0000313" key="7">
    <source>
        <dbReference type="Proteomes" id="UP000216885"/>
    </source>
</evidence>
<evidence type="ECO:0000259" key="5">
    <source>
        <dbReference type="PROSITE" id="PS50893"/>
    </source>
</evidence>
<dbReference type="GO" id="GO:0005886">
    <property type="term" value="C:plasma membrane"/>
    <property type="evidence" value="ECO:0007669"/>
    <property type="project" value="TreeGrafter"/>
</dbReference>
<dbReference type="InterPro" id="IPR003439">
    <property type="entry name" value="ABC_transporter-like_ATP-bd"/>
</dbReference>
<dbReference type="GO" id="GO:0005524">
    <property type="term" value="F:ATP binding"/>
    <property type="evidence" value="ECO:0007669"/>
    <property type="project" value="UniProtKB-KW"/>
</dbReference>
<dbReference type="SUPFAM" id="SSF52540">
    <property type="entry name" value="P-loop containing nucleoside triphosphate hydrolases"/>
    <property type="match status" value="1"/>
</dbReference>
<comment type="caution">
    <text evidence="6">The sequence shown here is derived from an EMBL/GenBank/DDBJ whole genome shotgun (WGS) entry which is preliminary data.</text>
</comment>
<organism evidence="6 7">
    <name type="scientific">Bordetella genomosp. 4</name>
    <dbReference type="NCBI Taxonomy" id="463044"/>
    <lineage>
        <taxon>Bacteria</taxon>
        <taxon>Pseudomonadati</taxon>
        <taxon>Pseudomonadota</taxon>
        <taxon>Betaproteobacteria</taxon>
        <taxon>Burkholderiales</taxon>
        <taxon>Alcaligenaceae</taxon>
        <taxon>Bordetella</taxon>
    </lineage>
</organism>
<keyword evidence="2" id="KW-1003">Cell membrane</keyword>
<sequence length="272" mass="29115">MDNIASGMPESLLDRPVLSLHDITVRISGLVALNNVSFDVMPGQIVSLIGPNGAGKTTAFNVISGYMKPTSGRVVLFGDDIVGMGPNQIAARGLVRSFQRTSVFGQCSVADNILMALHMQGRAGLLSSLLRLPAFKREELALRDRVHEILTFVGLTHRAADVAAALSYGEQRLLGVGIALAASPRLLLLDEPAAGLNPSETEDFKTMIRRIGDSGVTILLVEHDMHMVMSISDYIVVLNQGVRIADGGPRAIQEHPEVIRAYLGSGLKRAKG</sequence>
<keyword evidence="1" id="KW-0813">Transport</keyword>
<keyword evidence="4 6" id="KW-0067">ATP-binding</keyword>
<dbReference type="AlphaFoldDB" id="A0A261TW06"/>
<dbReference type="InterPro" id="IPR027417">
    <property type="entry name" value="P-loop_NTPase"/>
</dbReference>
<dbReference type="Gene3D" id="3.40.50.300">
    <property type="entry name" value="P-loop containing nucleotide triphosphate hydrolases"/>
    <property type="match status" value="1"/>
</dbReference>
<reference evidence="6 7" key="1">
    <citation type="submission" date="2017-05" db="EMBL/GenBank/DDBJ databases">
        <title>Complete and WGS of Bordetella genogroups.</title>
        <authorList>
            <person name="Spilker T."/>
            <person name="LiPuma J."/>
        </authorList>
    </citation>
    <scope>NUCLEOTIDE SEQUENCE [LARGE SCALE GENOMIC DNA]</scope>
    <source>
        <strain evidence="6 7">AU9919</strain>
    </source>
</reference>
<dbReference type="Pfam" id="PF12399">
    <property type="entry name" value="BCA_ABC_TP_C"/>
    <property type="match status" value="1"/>
</dbReference>
<dbReference type="PROSITE" id="PS50893">
    <property type="entry name" value="ABC_TRANSPORTER_2"/>
    <property type="match status" value="1"/>
</dbReference>
<dbReference type="InterPro" id="IPR003593">
    <property type="entry name" value="AAA+_ATPase"/>
</dbReference>
<evidence type="ECO:0000256" key="2">
    <source>
        <dbReference type="ARBA" id="ARBA00022475"/>
    </source>
</evidence>
<keyword evidence="7" id="KW-1185">Reference proteome</keyword>
<evidence type="ECO:0000256" key="3">
    <source>
        <dbReference type="ARBA" id="ARBA00022741"/>
    </source>
</evidence>
<name>A0A261TW06_9BORD</name>
<evidence type="ECO:0000256" key="4">
    <source>
        <dbReference type="ARBA" id="ARBA00022840"/>
    </source>
</evidence>
<keyword evidence="2" id="KW-0472">Membrane</keyword>
<feature type="domain" description="ABC transporter" evidence="5">
    <location>
        <begin position="18"/>
        <end position="265"/>
    </location>
</feature>
<dbReference type="OrthoDB" id="9781337at2"/>
<dbReference type="PANTHER" id="PTHR45772">
    <property type="entry name" value="CONSERVED COMPONENT OF ABC TRANSPORTER FOR NATURAL AMINO ACIDS-RELATED"/>
    <property type="match status" value="1"/>
</dbReference>
<protein>
    <submittedName>
        <fullName evidence="6">ABC transporter ATP-binding protein</fullName>
    </submittedName>
</protein>
<evidence type="ECO:0000313" key="6">
    <source>
        <dbReference type="EMBL" id="OZI53180.1"/>
    </source>
</evidence>
<dbReference type="FunFam" id="3.40.50.300:FF:000421">
    <property type="entry name" value="Branched-chain amino acid ABC transporter ATP-binding protein"/>
    <property type="match status" value="1"/>
</dbReference>
<dbReference type="CDD" id="cd03219">
    <property type="entry name" value="ABC_Mj1267_LivG_branched"/>
    <property type="match status" value="1"/>
</dbReference>
<dbReference type="Pfam" id="PF00005">
    <property type="entry name" value="ABC_tran"/>
    <property type="match status" value="1"/>
</dbReference>
<dbReference type="InterPro" id="IPR017871">
    <property type="entry name" value="ABC_transporter-like_CS"/>
</dbReference>